<dbReference type="Pfam" id="PF04423">
    <property type="entry name" value="Rad50_zn_hook"/>
    <property type="match status" value="1"/>
</dbReference>
<dbReference type="PANTHER" id="PTHR18867:SF12">
    <property type="entry name" value="DNA REPAIR PROTEIN RAD50"/>
    <property type="match status" value="1"/>
</dbReference>
<keyword evidence="8" id="KW-0227">DNA damage</keyword>
<keyword evidence="17" id="KW-0469">Meiosis</keyword>
<dbReference type="InterPro" id="IPR027417">
    <property type="entry name" value="P-loop_NTPase"/>
</dbReference>
<keyword evidence="15" id="KW-0234">DNA repair</keyword>
<name>A0A1A6GH59_NEOLE</name>
<evidence type="ECO:0000256" key="18">
    <source>
        <dbReference type="ARBA" id="ARBA00049360"/>
    </source>
</evidence>
<gene>
    <name evidence="23" type="ORF">A6R68_06252</name>
</gene>
<keyword evidence="13" id="KW-0779">Telomere</keyword>
<dbReference type="Gene3D" id="3.40.50.300">
    <property type="entry name" value="P-loop containing nucleotide triphosphate hydrolases"/>
    <property type="match status" value="1"/>
</dbReference>
<comment type="cofactor">
    <cofactor evidence="1">
        <name>Zn(2+)</name>
        <dbReference type="ChEBI" id="CHEBI:29105"/>
    </cofactor>
</comment>
<feature type="coiled-coil region" evidence="20">
    <location>
        <begin position="184"/>
        <end position="268"/>
    </location>
</feature>
<dbReference type="GO" id="GO:0007004">
    <property type="term" value="P:telomere maintenance via telomerase"/>
    <property type="evidence" value="ECO:0007669"/>
    <property type="project" value="TreeGrafter"/>
</dbReference>
<comment type="subcellular location">
    <subcellularLocation>
        <location evidence="3">Chromosome</location>
        <location evidence="3">Telomere</location>
    </subcellularLocation>
    <subcellularLocation>
        <location evidence="2">Nucleus</location>
    </subcellularLocation>
</comment>
<evidence type="ECO:0000256" key="3">
    <source>
        <dbReference type="ARBA" id="ARBA00004574"/>
    </source>
</evidence>
<keyword evidence="7" id="KW-0547">Nucleotide-binding</keyword>
<feature type="binding site" evidence="19">
    <location>
        <position position="425"/>
    </location>
    <ligand>
        <name>Zn(2+)</name>
        <dbReference type="ChEBI" id="CHEBI:29105"/>
    </ligand>
</feature>
<dbReference type="GO" id="GO:0000781">
    <property type="term" value="C:chromosome, telomeric region"/>
    <property type="evidence" value="ECO:0007669"/>
    <property type="project" value="UniProtKB-SubCell"/>
</dbReference>
<keyword evidence="12" id="KW-0460">Magnesium</keyword>
<evidence type="ECO:0000256" key="9">
    <source>
        <dbReference type="ARBA" id="ARBA00022801"/>
    </source>
</evidence>
<accession>A0A1A6GH59</accession>
<dbReference type="GO" id="GO:0006302">
    <property type="term" value="P:double-strand break repair"/>
    <property type="evidence" value="ECO:0007669"/>
    <property type="project" value="InterPro"/>
</dbReference>
<evidence type="ECO:0000256" key="8">
    <source>
        <dbReference type="ARBA" id="ARBA00022763"/>
    </source>
</evidence>
<evidence type="ECO:0000256" key="10">
    <source>
        <dbReference type="ARBA" id="ARBA00022833"/>
    </source>
</evidence>
<evidence type="ECO:0000313" key="24">
    <source>
        <dbReference type="Proteomes" id="UP000092124"/>
    </source>
</evidence>
<evidence type="ECO:0000313" key="23">
    <source>
        <dbReference type="EMBL" id="OBS65199.1"/>
    </source>
</evidence>
<evidence type="ECO:0000256" key="20">
    <source>
        <dbReference type="SAM" id="Coils"/>
    </source>
</evidence>
<dbReference type="GO" id="GO:0003691">
    <property type="term" value="F:double-stranded telomeric DNA binding"/>
    <property type="evidence" value="ECO:0007669"/>
    <property type="project" value="TreeGrafter"/>
</dbReference>
<evidence type="ECO:0000256" key="12">
    <source>
        <dbReference type="ARBA" id="ARBA00022842"/>
    </source>
</evidence>
<sequence>MSRIEKMSILGVRSFGIEDKDKQIITFFSPLTILVGPNGAGKTTIIECLKYICTGDFPPGTKGNTFVHDPKSIVVKILVKLCLNCSFFYYKHGENVSISSKCAEIDREMISCLGVSKAVLNNVIFCHQEDSNWPLSEGKALKQKFDEIFSATRYIKALDTLRQVRQTQGQKNRLKEIEHNLSKIMRLDNEIKALDSRKKQMEKDNSELEQKMEKVFQGTDEQLNDLYHNHQRTVREKERRLVDCQRELEKLNKEARLLNQEREELLVEQVSILVPGRASVSPSTTRERELSKAEKNSSVETLKAEVISLQNEKADLDRSLRKLDQEMEQLNHHTTTRTQMEMLTKDKNKNHMNNELKKKEEQLSSYEDKLFDVCGSQDFESDLGRLKEEIEKSSKQRAMLAGATAVYSQFITQLTDENQSCCPVCQRVFQTEAELQEVISDLQSKLRLAPDKLKSTESELKKKERRRDEMLGLVPVRPYEGVDFGHISVTEFLHSLFDLVLVGLDIHNEHKDIQRLKNDIEEQETLLGTIMPEEESAKMELKDVERKIAQQAAKLQGVDLDRTVQQVNQEKQEKQHKLDTVSSKVELNRKLIQDQQEQIQHLKSKTNELKSEKLQISTSLQRRQQMEEQTVELSTEVQSLYREIKDAKEQINPLETALEKFQQEKEELIHRKQSSNKMAQDKINDIKEKVKNINGYMKDIENYIQDGKDDYKKQKEAELNEVVVQLNECDKHKEKINKEMGTMRQDIDTQKVKTKFYDFCKIKILLYNEHQKLEENIDSIKRNHSLALGRQKGYEEEILHFKKELRDPQFRDAEEKYREMMIVMRTTELVNKDLDIYYKTLDQAIMKFHSMKMEEINKIIRDLWRSTYRGQDIEYIEIRSDADENVSASDKRRNYNYRVVMLKGDTALDMRGRCSAGQKA</sequence>
<feature type="compositionally biased region" description="Basic and acidic residues" evidence="21">
    <location>
        <begin position="285"/>
        <end position="297"/>
    </location>
</feature>
<feature type="binding site" evidence="19">
    <location>
        <position position="422"/>
    </location>
    <ligand>
        <name>Zn(2+)</name>
        <dbReference type="ChEBI" id="CHEBI:29105"/>
    </ligand>
</feature>
<dbReference type="GO" id="GO:0000722">
    <property type="term" value="P:telomere maintenance via recombination"/>
    <property type="evidence" value="ECO:0007669"/>
    <property type="project" value="TreeGrafter"/>
</dbReference>
<organism evidence="23 24">
    <name type="scientific">Neotoma lepida</name>
    <name type="common">Desert woodrat</name>
    <dbReference type="NCBI Taxonomy" id="56216"/>
    <lineage>
        <taxon>Eukaryota</taxon>
        <taxon>Metazoa</taxon>
        <taxon>Chordata</taxon>
        <taxon>Craniata</taxon>
        <taxon>Vertebrata</taxon>
        <taxon>Euteleostomi</taxon>
        <taxon>Mammalia</taxon>
        <taxon>Eutheria</taxon>
        <taxon>Euarchontoglires</taxon>
        <taxon>Glires</taxon>
        <taxon>Rodentia</taxon>
        <taxon>Myomorpha</taxon>
        <taxon>Muroidea</taxon>
        <taxon>Cricetidae</taxon>
        <taxon>Neotominae</taxon>
        <taxon>Neotoma</taxon>
    </lineage>
</organism>
<dbReference type="GO" id="GO:0051880">
    <property type="term" value="F:G-quadruplex DNA binding"/>
    <property type="evidence" value="ECO:0007669"/>
    <property type="project" value="TreeGrafter"/>
</dbReference>
<evidence type="ECO:0000256" key="14">
    <source>
        <dbReference type="ARBA" id="ARBA00023054"/>
    </source>
</evidence>
<dbReference type="GO" id="GO:0030870">
    <property type="term" value="C:Mre11 complex"/>
    <property type="evidence" value="ECO:0007669"/>
    <property type="project" value="InterPro"/>
</dbReference>
<evidence type="ECO:0000256" key="5">
    <source>
        <dbReference type="ARBA" id="ARBA00022454"/>
    </source>
</evidence>
<dbReference type="InterPro" id="IPR038729">
    <property type="entry name" value="Rad50/SbcC_AAA"/>
</dbReference>
<dbReference type="GO" id="GO:0000794">
    <property type="term" value="C:condensed nuclear chromosome"/>
    <property type="evidence" value="ECO:0007669"/>
    <property type="project" value="TreeGrafter"/>
</dbReference>
<dbReference type="GO" id="GO:0070192">
    <property type="term" value="P:chromosome organization involved in meiotic cell cycle"/>
    <property type="evidence" value="ECO:0007669"/>
    <property type="project" value="TreeGrafter"/>
</dbReference>
<proteinExistence type="inferred from homology"/>
<keyword evidence="16" id="KW-0539">Nucleus</keyword>
<dbReference type="InterPro" id="IPR004584">
    <property type="entry name" value="Rad50_eukaryotes"/>
</dbReference>
<dbReference type="PROSITE" id="PS51131">
    <property type="entry name" value="ZN_HOOK"/>
    <property type="match status" value="1"/>
</dbReference>
<dbReference type="AlphaFoldDB" id="A0A1A6GH59"/>
<feature type="domain" description="Zinc-hook" evidence="22">
    <location>
        <begin position="376"/>
        <end position="475"/>
    </location>
</feature>
<evidence type="ECO:0000259" key="22">
    <source>
        <dbReference type="PROSITE" id="PS51131"/>
    </source>
</evidence>
<dbReference type="EMBL" id="LZPO01097098">
    <property type="protein sequence ID" value="OBS65199.1"/>
    <property type="molecule type" value="Genomic_DNA"/>
</dbReference>
<dbReference type="Pfam" id="PF13476">
    <property type="entry name" value="AAA_23"/>
    <property type="match status" value="1"/>
</dbReference>
<keyword evidence="6 19" id="KW-0479">Metal-binding</keyword>
<feature type="region of interest" description="Disordered" evidence="21">
    <location>
        <begin position="277"/>
        <end position="297"/>
    </location>
</feature>
<dbReference type="PANTHER" id="PTHR18867">
    <property type="entry name" value="RAD50"/>
    <property type="match status" value="1"/>
</dbReference>
<evidence type="ECO:0000256" key="4">
    <source>
        <dbReference type="ARBA" id="ARBA00009439"/>
    </source>
</evidence>
<evidence type="ECO:0000256" key="2">
    <source>
        <dbReference type="ARBA" id="ARBA00004123"/>
    </source>
</evidence>
<dbReference type="STRING" id="56216.A0A1A6GH59"/>
<dbReference type="GO" id="GO:0005524">
    <property type="term" value="F:ATP binding"/>
    <property type="evidence" value="ECO:0007669"/>
    <property type="project" value="UniProtKB-KW"/>
</dbReference>
<evidence type="ECO:0000256" key="15">
    <source>
        <dbReference type="ARBA" id="ARBA00023204"/>
    </source>
</evidence>
<keyword evidence="10 19" id="KW-0862">Zinc</keyword>
<keyword evidence="11" id="KW-0067">ATP-binding</keyword>
<protein>
    <recommendedName>
        <fullName evidence="22">Zinc-hook domain-containing protein</fullName>
    </recommendedName>
</protein>
<dbReference type="SUPFAM" id="SSF52540">
    <property type="entry name" value="P-loop containing nucleoside triphosphate hydrolases"/>
    <property type="match status" value="1"/>
</dbReference>
<comment type="catalytic activity">
    <reaction evidence="18">
        <text>ATP + H2O = ADP + phosphate + H(+)</text>
        <dbReference type="Rhea" id="RHEA:13065"/>
        <dbReference type="ChEBI" id="CHEBI:15377"/>
        <dbReference type="ChEBI" id="CHEBI:15378"/>
        <dbReference type="ChEBI" id="CHEBI:30616"/>
        <dbReference type="ChEBI" id="CHEBI:43474"/>
        <dbReference type="ChEBI" id="CHEBI:456216"/>
    </reaction>
</comment>
<evidence type="ECO:0000256" key="13">
    <source>
        <dbReference type="ARBA" id="ARBA00022895"/>
    </source>
</evidence>
<evidence type="ECO:0000256" key="6">
    <source>
        <dbReference type="ARBA" id="ARBA00022723"/>
    </source>
</evidence>
<dbReference type="Proteomes" id="UP000092124">
    <property type="component" value="Unassembled WGS sequence"/>
</dbReference>
<evidence type="ECO:0000256" key="1">
    <source>
        <dbReference type="ARBA" id="ARBA00001947"/>
    </source>
</evidence>
<comment type="similarity">
    <text evidence="4">Belongs to the SMC family. RAD50 subfamily.</text>
</comment>
<evidence type="ECO:0000256" key="19">
    <source>
        <dbReference type="PROSITE-ProRule" id="PRU00471"/>
    </source>
</evidence>
<dbReference type="SUPFAM" id="SSF75712">
    <property type="entry name" value="Rad50 coiled-coil Zn hook"/>
    <property type="match status" value="1"/>
</dbReference>
<dbReference type="GO" id="GO:0043047">
    <property type="term" value="F:single-stranded telomeric DNA binding"/>
    <property type="evidence" value="ECO:0007669"/>
    <property type="project" value="TreeGrafter"/>
</dbReference>
<feature type="coiled-coil region" evidence="20">
    <location>
        <begin position="506"/>
        <end position="689"/>
    </location>
</feature>
<evidence type="ECO:0000256" key="21">
    <source>
        <dbReference type="SAM" id="MobiDB-lite"/>
    </source>
</evidence>
<evidence type="ECO:0000256" key="17">
    <source>
        <dbReference type="ARBA" id="ARBA00023254"/>
    </source>
</evidence>
<comment type="caution">
    <text evidence="23">The sequence shown here is derived from an EMBL/GenBank/DDBJ whole genome shotgun (WGS) entry which is preliminary data.</text>
</comment>
<dbReference type="OrthoDB" id="18797at2759"/>
<keyword evidence="5" id="KW-0158">Chromosome</keyword>
<dbReference type="InterPro" id="IPR013134">
    <property type="entry name" value="Zn_hook_RAD50"/>
</dbReference>
<evidence type="ECO:0000256" key="16">
    <source>
        <dbReference type="ARBA" id="ARBA00023242"/>
    </source>
</evidence>
<evidence type="ECO:0000256" key="7">
    <source>
        <dbReference type="ARBA" id="ARBA00022741"/>
    </source>
</evidence>
<keyword evidence="9" id="KW-0378">Hydrolase</keyword>
<keyword evidence="14 20" id="KW-0175">Coiled coil</keyword>
<keyword evidence="24" id="KW-1185">Reference proteome</keyword>
<dbReference type="NCBIfam" id="TIGR00606">
    <property type="entry name" value="rad50"/>
    <property type="match status" value="1"/>
</dbReference>
<evidence type="ECO:0000256" key="11">
    <source>
        <dbReference type="ARBA" id="ARBA00022840"/>
    </source>
</evidence>
<dbReference type="GO" id="GO:0016887">
    <property type="term" value="F:ATP hydrolysis activity"/>
    <property type="evidence" value="ECO:0007669"/>
    <property type="project" value="InterPro"/>
</dbReference>
<reference evidence="23 24" key="1">
    <citation type="submission" date="2016-06" db="EMBL/GenBank/DDBJ databases">
        <title>The Draft Genome Sequence and Annotation of the Desert Woodrat Neotoma lepida.</title>
        <authorList>
            <person name="Campbell M."/>
            <person name="Oakeson K.F."/>
            <person name="Yandell M."/>
            <person name="Halpert J.R."/>
            <person name="Dearing D."/>
        </authorList>
    </citation>
    <scope>NUCLEOTIDE SEQUENCE [LARGE SCALE GENOMIC DNA]</scope>
    <source>
        <strain evidence="23">417</strain>
        <tissue evidence="23">Liver</tissue>
    </source>
</reference>
<feature type="non-terminal residue" evidence="23">
    <location>
        <position position="920"/>
    </location>
</feature>
<dbReference type="GO" id="GO:0046872">
    <property type="term" value="F:metal ion binding"/>
    <property type="evidence" value="ECO:0007669"/>
    <property type="project" value="UniProtKB-UniRule"/>
</dbReference>